<evidence type="ECO:0000259" key="1">
    <source>
        <dbReference type="Pfam" id="PF01978"/>
    </source>
</evidence>
<dbReference type="EMBL" id="LGYO01000051">
    <property type="protein sequence ID" value="KNZ40581.1"/>
    <property type="molecule type" value="Genomic_DNA"/>
</dbReference>
<organism evidence="3 4">
    <name type="scientific">Acetobacterium bakii</name>
    <dbReference type="NCBI Taxonomy" id="52689"/>
    <lineage>
        <taxon>Bacteria</taxon>
        <taxon>Bacillati</taxon>
        <taxon>Bacillota</taxon>
        <taxon>Clostridia</taxon>
        <taxon>Eubacteriales</taxon>
        <taxon>Eubacteriaceae</taxon>
        <taxon>Acetobacterium</taxon>
    </lineage>
</organism>
<dbReference type="InterPro" id="IPR002831">
    <property type="entry name" value="Tscrpt_reg_TrmB_N"/>
</dbReference>
<evidence type="ECO:0000313" key="4">
    <source>
        <dbReference type="Proteomes" id="UP000036873"/>
    </source>
</evidence>
<comment type="caution">
    <text evidence="3">The sequence shown here is derived from an EMBL/GenBank/DDBJ whole genome shotgun (WGS) entry which is preliminary data.</text>
</comment>
<dbReference type="PATRIC" id="fig|52689.4.peg.2875"/>
<gene>
    <name evidence="3" type="ORF">AKG39_16655</name>
</gene>
<feature type="domain" description="Transcription regulator TrmB N-terminal" evidence="1">
    <location>
        <begin position="7"/>
        <end position="74"/>
    </location>
</feature>
<dbReference type="PANTHER" id="PTHR34293:SF1">
    <property type="entry name" value="HTH-TYPE TRANSCRIPTIONAL REGULATOR TRMBL2"/>
    <property type="match status" value="1"/>
</dbReference>
<protein>
    <submittedName>
        <fullName evidence="3">TrmB family transcriptional regulator</fullName>
    </submittedName>
</protein>
<dbReference type="PANTHER" id="PTHR34293">
    <property type="entry name" value="HTH-TYPE TRANSCRIPTIONAL REGULATOR TRMBL2"/>
    <property type="match status" value="1"/>
</dbReference>
<dbReference type="Pfam" id="PF01978">
    <property type="entry name" value="TrmB"/>
    <property type="match status" value="1"/>
</dbReference>
<reference evidence="4" key="1">
    <citation type="submission" date="2015-07" db="EMBL/GenBank/DDBJ databases">
        <title>Draft genome sequence of Acetobacterium bakii DSM 8293, a potential psychrophilic chemical producer through syngas fermentation.</title>
        <authorList>
            <person name="Song Y."/>
            <person name="Hwang S."/>
            <person name="Cho B.-K."/>
        </authorList>
    </citation>
    <scope>NUCLEOTIDE SEQUENCE [LARGE SCALE GENOMIC DNA]</scope>
    <source>
        <strain evidence="4">DSM 8239</strain>
    </source>
</reference>
<feature type="domain" description="Transcription regulator TrmB C-terminal" evidence="2">
    <location>
        <begin position="107"/>
        <end position="195"/>
    </location>
</feature>
<dbReference type="AlphaFoldDB" id="A0A0L6TWC8"/>
<dbReference type="InterPro" id="IPR051797">
    <property type="entry name" value="TrmB-like"/>
</dbReference>
<dbReference type="SUPFAM" id="SSF46785">
    <property type="entry name" value="Winged helix' DNA-binding domain"/>
    <property type="match status" value="1"/>
</dbReference>
<dbReference type="OrthoDB" id="1493540at2"/>
<dbReference type="CDD" id="cd09124">
    <property type="entry name" value="PLDc_like_TrmB_middle"/>
    <property type="match status" value="1"/>
</dbReference>
<dbReference type="STRING" id="52689.AKG39_16655"/>
<keyword evidence="4" id="KW-1185">Reference proteome</keyword>
<dbReference type="InterPro" id="IPR021586">
    <property type="entry name" value="Tscrpt_reg_TrmB_C"/>
</dbReference>
<accession>A0A0L6TWC8</accession>
<dbReference type="Pfam" id="PF11495">
    <property type="entry name" value="Regulator_TrmB"/>
    <property type="match status" value="1"/>
</dbReference>
<sequence>MDIIERLTQFDLTRHEAAIYLTLISEGALNGYEVAKATGIARSNAYTSLASLVEKGGAFVIEEATIRYTPVPIEEFCENKIRKLQESKLDLIKTMPEKRAVVEGYITIKGENNILNKLRNTILEAKERVYLSVSGQILESILPDIENALAKGIKLVIITNGPFRLAGATVYITEQPLQQIRLIADSTNVLTGDINNGEHSTCLYSQKQNLVDLFKDSMKNEIRLIEITKGNNKL</sequence>
<evidence type="ECO:0000259" key="2">
    <source>
        <dbReference type="Pfam" id="PF11495"/>
    </source>
</evidence>
<dbReference type="Proteomes" id="UP000036873">
    <property type="component" value="Unassembled WGS sequence"/>
</dbReference>
<dbReference type="InterPro" id="IPR036390">
    <property type="entry name" value="WH_DNA-bd_sf"/>
</dbReference>
<evidence type="ECO:0000313" key="3">
    <source>
        <dbReference type="EMBL" id="KNZ40581.1"/>
    </source>
</evidence>
<dbReference type="Gene3D" id="1.10.10.10">
    <property type="entry name" value="Winged helix-like DNA-binding domain superfamily/Winged helix DNA-binding domain"/>
    <property type="match status" value="1"/>
</dbReference>
<dbReference type="RefSeq" id="WP_050741528.1">
    <property type="nucleotide sequence ID" value="NZ_LGYO01000051.1"/>
</dbReference>
<proteinExistence type="predicted"/>
<name>A0A0L6TWC8_9FIRM</name>
<dbReference type="InterPro" id="IPR036388">
    <property type="entry name" value="WH-like_DNA-bd_sf"/>
</dbReference>